<dbReference type="STRING" id="572478.Vdis_1934"/>
<dbReference type="SUPFAM" id="SSF53146">
    <property type="entry name" value="Nitrogenase accessory factor-like"/>
    <property type="match status" value="1"/>
</dbReference>
<dbReference type="InterPro" id="IPR036105">
    <property type="entry name" value="DiNase_FeMo-co_biosyn_sf"/>
</dbReference>
<accession>E1QNL8</accession>
<protein>
    <submittedName>
        <fullName evidence="1">Uncharacterized protein</fullName>
    </submittedName>
</protein>
<evidence type="ECO:0000313" key="2">
    <source>
        <dbReference type="Proteomes" id="UP000006681"/>
    </source>
</evidence>
<dbReference type="OrthoDB" id="42183at2157"/>
<dbReference type="HOGENOM" id="CLU_2044290_0_0_2"/>
<proteinExistence type="predicted"/>
<dbReference type="eggNOG" id="arCOG02739">
    <property type="taxonomic scope" value="Archaea"/>
</dbReference>
<sequence>MIGKDDVVCTTINEDLTFDLFSRAQYLVLIKNGVIIHKEVNPALNSVNKRPTVAKRCVELNATMVLAPHGSLCYPSYLILRRAGVNIYVVKPGEKLGNDLNEYNKASAWEVTYSSFLAIKERIMEVIFHEQ</sequence>
<gene>
    <name evidence="1" type="ordered locus">Vdis_1934</name>
</gene>
<dbReference type="AlphaFoldDB" id="E1QNL8"/>
<dbReference type="Proteomes" id="UP000006681">
    <property type="component" value="Chromosome"/>
</dbReference>
<dbReference type="KEGG" id="vdi:Vdis_1934"/>
<dbReference type="GeneID" id="9752882"/>
<organism evidence="1 2">
    <name type="scientific">Vulcanisaeta distributa (strain DSM 14429 / JCM 11212 / NBRC 100878 / IC-017)</name>
    <dbReference type="NCBI Taxonomy" id="572478"/>
    <lineage>
        <taxon>Archaea</taxon>
        <taxon>Thermoproteota</taxon>
        <taxon>Thermoprotei</taxon>
        <taxon>Thermoproteales</taxon>
        <taxon>Thermoproteaceae</taxon>
        <taxon>Vulcanisaeta</taxon>
    </lineage>
</organism>
<keyword evidence="2" id="KW-1185">Reference proteome</keyword>
<evidence type="ECO:0000313" key="1">
    <source>
        <dbReference type="EMBL" id="ADN51306.1"/>
    </source>
</evidence>
<reference evidence="1 2" key="1">
    <citation type="journal article" date="2010" name="Stand. Genomic Sci.">
        <title>Complete genome sequence of Vulcanisaeta distributa type strain (IC-017).</title>
        <authorList>
            <person name="Mavromatis K."/>
            <person name="Sikorski J."/>
            <person name="Pabst E."/>
            <person name="Teshima H."/>
            <person name="Lapidus A."/>
            <person name="Lucas S."/>
            <person name="Nolan M."/>
            <person name="Glavina Del Rio T."/>
            <person name="Cheng J.F."/>
            <person name="Bruce D."/>
            <person name="Goodwin L."/>
            <person name="Pitluck S."/>
            <person name="Liolios K."/>
            <person name="Ivanova N."/>
            <person name="Mikhailova N."/>
            <person name="Pati A."/>
            <person name="Chen A."/>
            <person name="Palaniappan K."/>
            <person name="Land M."/>
            <person name="Hauser L."/>
            <person name="Chang Y.J."/>
            <person name="Jeffries C.D."/>
            <person name="Rohde M."/>
            <person name="Spring S."/>
            <person name="Goker M."/>
            <person name="Wirth R."/>
            <person name="Woyke T."/>
            <person name="Bristow J."/>
            <person name="Eisen J.A."/>
            <person name="Markowitz V."/>
            <person name="Hugenholtz P."/>
            <person name="Klenk H.P."/>
            <person name="Kyrpides N.C."/>
        </authorList>
    </citation>
    <scope>NUCLEOTIDE SEQUENCE [LARGE SCALE GENOMIC DNA]</scope>
    <source>
        <strain evidence="2">DSM 14429 / JCM 11212 / NBRC 100878 / IC-017</strain>
    </source>
</reference>
<dbReference type="RefSeq" id="WP_013337031.1">
    <property type="nucleotide sequence ID" value="NC_014537.1"/>
</dbReference>
<name>E1QNL8_VULDI</name>
<reference evidence="2" key="2">
    <citation type="journal article" date="2010" name="Stand. Genomic Sci.">
        <title>Complete genome sequence of Vulcanisaeta distributa type strain (IC-017T).</title>
        <authorList>
            <person name="Mavromatis K."/>
            <person name="Sikorski J."/>
            <person name="Pabst E."/>
            <person name="Teshima H."/>
            <person name="Lapidus A."/>
            <person name="Lucas S."/>
            <person name="Nolan M."/>
            <person name="Glavina Del Rio T."/>
            <person name="Cheng J."/>
            <person name="Bruce D."/>
            <person name="Goodwin L."/>
            <person name="Pitluck S."/>
            <person name="Liolios K."/>
            <person name="Ivanova N."/>
            <person name="Mikhailova N."/>
            <person name="Pati A."/>
            <person name="Chen A."/>
            <person name="Palaniappan K."/>
            <person name="Land M."/>
            <person name="Hauser L."/>
            <person name="Chang Y."/>
            <person name="Jeffries C."/>
            <person name="Rohde M."/>
            <person name="Spring S."/>
            <person name="Goker M."/>
            <person name="Wirth R."/>
            <person name="Woyke T."/>
            <person name="Bristow J."/>
            <person name="Eisen J."/>
            <person name="Markowitz V."/>
            <person name="Hugenholtz P."/>
            <person name="Klenk H."/>
            <person name="Kyrpides N."/>
        </authorList>
    </citation>
    <scope>NUCLEOTIDE SEQUENCE [LARGE SCALE GENOMIC DNA]</scope>
    <source>
        <strain evidence="2">DSM 14429 / JCM 11212 / NBRC 100878 / IC-017</strain>
    </source>
</reference>
<dbReference type="EMBL" id="CP002100">
    <property type="protein sequence ID" value="ADN51306.1"/>
    <property type="molecule type" value="Genomic_DNA"/>
</dbReference>